<dbReference type="RefSeq" id="WP_248344107.1">
    <property type="nucleotide sequence ID" value="NZ_AP025592.1"/>
</dbReference>
<keyword evidence="2 3" id="KW-0408">Iron</keyword>
<feature type="region of interest" description="Disordered" evidence="4">
    <location>
        <begin position="952"/>
        <end position="975"/>
    </location>
</feature>
<dbReference type="InterPro" id="IPR009056">
    <property type="entry name" value="Cyt_c-like_dom"/>
</dbReference>
<dbReference type="SUPFAM" id="SSF48695">
    <property type="entry name" value="Multiheme cytochromes"/>
    <property type="match status" value="3"/>
</dbReference>
<evidence type="ECO:0000256" key="4">
    <source>
        <dbReference type="SAM" id="MobiDB-lite"/>
    </source>
</evidence>
<accession>A0ABN6N360</accession>
<gene>
    <name evidence="7" type="ORF">AMPC_05090</name>
</gene>
<evidence type="ECO:0000313" key="8">
    <source>
        <dbReference type="Proteomes" id="UP001162734"/>
    </source>
</evidence>
<evidence type="ECO:0000313" key="7">
    <source>
        <dbReference type="EMBL" id="BDG07396.1"/>
    </source>
</evidence>
<feature type="signal peptide" evidence="5">
    <location>
        <begin position="1"/>
        <end position="39"/>
    </location>
</feature>
<keyword evidence="3" id="KW-0349">Heme</keyword>
<dbReference type="InterPro" id="IPR036280">
    <property type="entry name" value="Multihaem_cyt_sf"/>
</dbReference>
<dbReference type="InterPro" id="IPR036116">
    <property type="entry name" value="FN3_sf"/>
</dbReference>
<feature type="chain" id="PRO_5046963122" description="Cytochrome c domain-containing protein" evidence="5">
    <location>
        <begin position="40"/>
        <end position="1531"/>
    </location>
</feature>
<keyword evidence="1 3" id="KW-0479">Metal-binding</keyword>
<name>A0ABN6N360_9BACT</name>
<evidence type="ECO:0000256" key="3">
    <source>
        <dbReference type="PROSITE-ProRule" id="PRU00433"/>
    </source>
</evidence>
<evidence type="ECO:0000259" key="6">
    <source>
        <dbReference type="PROSITE" id="PS51007"/>
    </source>
</evidence>
<evidence type="ECO:0000256" key="2">
    <source>
        <dbReference type="ARBA" id="ARBA00023004"/>
    </source>
</evidence>
<dbReference type="PROSITE" id="PS51007">
    <property type="entry name" value="CYTC"/>
    <property type="match status" value="1"/>
</dbReference>
<keyword evidence="8" id="KW-1185">Reference proteome</keyword>
<dbReference type="EMBL" id="AP025592">
    <property type="protein sequence ID" value="BDG07396.1"/>
    <property type="molecule type" value="Genomic_DNA"/>
</dbReference>
<dbReference type="InterPro" id="IPR013783">
    <property type="entry name" value="Ig-like_fold"/>
</dbReference>
<sequence>MSRLLPGRKDRRIAARPGWQLARLALAAAVLVIAGAAQAQTYSWQISNGTTVAGVTTNWSSACGLQPTATALYKTTMTTATMACASDNLGTTQAGPFDMLLLVKSTTYAAATTVTGGTGSKWGLAKSGTGTVTYRFSLGYVLGGVFTAFGYVDQAATTTQTAYTPNLSAISGVAPAGSALALKVTVQTNTAGNSTHVYLGTGTSSGGTLVVTETALPTVTLADATSPTSTTLAPGGSATPLDAFTLQASSGSVAVSALTVSLAAGSSAALALVEVTDSTGATTYGSVANPSTDTFSIPLTTNISATTTATQYRLRITPKAHAAMPAPPGATYAVTGIVTGGTATGATFSGSSSSSATVTIDNLSPGNPTGVAGTPGGNQVNLSWTNPSDSDLAQVVVLRSSAGAIADTPAEGASYTVGQTVGASTVACVVAAPGTSCSDNGLTNGTAYYYEAYARDSSGNYSAGGAAAGPYTPVSAAGTLTLAAGTNPAAGNLVIGSSGNLVGKVNLTVSGSPVTLTSFTVTNAPVGTPAAAAGTDIFSVTLMDGTGAVVGTSRGSGTSFAFPNLSYAISASATFSVLVNVASTANANDKFAMKVLASGVTVDAGRIVTGSATGNDFTLVTTGMSVEGDATANSAKATVSILNPARGGTVSGAFRTQVRVYSPNGLSKVTAVTVTAAGSTSSTKQLVASAGSIACLNANYANDTRSGVFESNPGGTCLVAHFSLSAGAYTLTASVTNDAGTVTSAPVPLTVVGTRKGDGNLLGRDNAAQLCSDCHNVQTHSSEQTADAITHTSKYGSWSTTCRDCHDPHGTQNVYLFREQVTPPQVNGSWPPAPVYFSSKVGDSGAPGATSRSTASFVNSDGSGPCQACHTRTNDGSGGARWRRSDAGGNVDAHFTAAATTQPCTDCHNHTVGFKARESSGGEDCNTCHSAVFNSMKAGGTGAHQHLMASAQADPSKTQTYPSSGSTVYPTTVPTSSATDTARRCLMCHVDHSIFRPDLNATNGGRARNLRVAIGTQPALASGSTYTSTDFDGRTNSGICTSCHQTALTKAVTEGASTRTPVVAPATYGASMHDYASNPASSFRQTGVVNYTANCSKCHSDTLRKNYQATAYPNKFSTHGSAQPSILAPMGAWAYTSGGSPPTAALDEVFCYQCHSVAADGQGANSSTLDYYSAASMDTASKAIYQVMQKTGGGHRVSSFTGQHLPSTDDETLSYLASTPHVACADCHSPHAAGNVNHTAGTNAIPAKSPISGVMGATPTWSSTWWAAASGWTYTTATHEYEVCFKCHAGANSAIGTGGWLGTAGASSLAANAFTDVAREFNPANRSTHPVAAPNTGHALVTAQMAGGWTAVGTQTMYCSDCHGTDSSGAQAMGPHGSAAPWLLKGGFWPTTDGSNTVSKLYKLSNSGAGSGLFCLACHPAPNTTNNVHTDSGHHGNTPCVGCHIVIPHGGKLSRLIASGTSNGSSSVATNMPARYCFGNNVKNCNIVKFTKTSYTSYQDRNCYAPTGSPALGGNQCSSNHTSTGYGSETW</sequence>
<dbReference type="Gene3D" id="3.90.10.10">
    <property type="entry name" value="Cytochrome C3"/>
    <property type="match status" value="1"/>
</dbReference>
<evidence type="ECO:0000256" key="1">
    <source>
        <dbReference type="ARBA" id="ARBA00022723"/>
    </source>
</evidence>
<feature type="domain" description="Cytochrome c" evidence="6">
    <location>
        <begin position="1074"/>
        <end position="1220"/>
    </location>
</feature>
<evidence type="ECO:0000256" key="5">
    <source>
        <dbReference type="SAM" id="SignalP"/>
    </source>
</evidence>
<reference evidence="8" key="1">
    <citation type="journal article" date="2022" name="Int. J. Syst. Evol. Microbiol.">
        <title>Anaeromyxobacter oryzae sp. nov., Anaeromyxobacter diazotrophicus sp. nov. and Anaeromyxobacter paludicola sp. nov., isolated from paddy soils.</title>
        <authorList>
            <person name="Itoh H."/>
            <person name="Xu Z."/>
            <person name="Mise K."/>
            <person name="Masuda Y."/>
            <person name="Ushijima N."/>
            <person name="Hayakawa C."/>
            <person name="Shiratori Y."/>
            <person name="Senoo K."/>
        </authorList>
    </citation>
    <scope>NUCLEOTIDE SEQUENCE [LARGE SCALE GENOMIC DNA]</scope>
    <source>
        <strain evidence="8">Red630</strain>
    </source>
</reference>
<organism evidence="7 8">
    <name type="scientific">Anaeromyxobacter paludicola</name>
    <dbReference type="NCBI Taxonomy" id="2918171"/>
    <lineage>
        <taxon>Bacteria</taxon>
        <taxon>Pseudomonadati</taxon>
        <taxon>Myxococcota</taxon>
        <taxon>Myxococcia</taxon>
        <taxon>Myxococcales</taxon>
        <taxon>Cystobacterineae</taxon>
        <taxon>Anaeromyxobacteraceae</taxon>
        <taxon>Anaeromyxobacter</taxon>
    </lineage>
</organism>
<proteinExistence type="predicted"/>
<feature type="compositionally biased region" description="Low complexity" evidence="4">
    <location>
        <begin position="960"/>
        <end position="975"/>
    </location>
</feature>
<protein>
    <recommendedName>
        <fullName evidence="6">Cytochrome c domain-containing protein</fullName>
    </recommendedName>
</protein>
<dbReference type="Gene3D" id="2.60.40.10">
    <property type="entry name" value="Immunoglobulins"/>
    <property type="match status" value="1"/>
</dbReference>
<dbReference type="SUPFAM" id="SSF49265">
    <property type="entry name" value="Fibronectin type III"/>
    <property type="match status" value="1"/>
</dbReference>
<keyword evidence="5" id="KW-0732">Signal</keyword>
<dbReference type="Proteomes" id="UP001162734">
    <property type="component" value="Chromosome"/>
</dbReference>